<dbReference type="HOGENOM" id="CLU_001265_30_1_1"/>
<feature type="transmembrane region" description="Helical" evidence="8">
    <location>
        <begin position="94"/>
        <end position="113"/>
    </location>
</feature>
<keyword evidence="12" id="KW-1185">Reference proteome</keyword>
<feature type="signal peptide" evidence="9">
    <location>
        <begin position="1"/>
        <end position="29"/>
    </location>
</feature>
<evidence type="ECO:0000256" key="8">
    <source>
        <dbReference type="SAM" id="Phobius"/>
    </source>
</evidence>
<feature type="transmembrane region" description="Helical" evidence="8">
    <location>
        <begin position="183"/>
        <end position="205"/>
    </location>
</feature>
<dbReference type="FunFam" id="1.20.1250.20:FF:000078">
    <property type="entry name" value="MFS maltose transporter, putative"/>
    <property type="match status" value="1"/>
</dbReference>
<evidence type="ECO:0000256" key="2">
    <source>
        <dbReference type="ARBA" id="ARBA00010992"/>
    </source>
</evidence>
<feature type="transmembrane region" description="Helical" evidence="8">
    <location>
        <begin position="308"/>
        <end position="326"/>
    </location>
</feature>
<dbReference type="InterPro" id="IPR005828">
    <property type="entry name" value="MFS_sugar_transport-like"/>
</dbReference>
<evidence type="ECO:0000256" key="5">
    <source>
        <dbReference type="ARBA" id="ARBA00022989"/>
    </source>
</evidence>
<evidence type="ECO:0000313" key="11">
    <source>
        <dbReference type="EMBL" id="EXJ82268.1"/>
    </source>
</evidence>
<feature type="transmembrane region" description="Helical" evidence="8">
    <location>
        <begin position="400"/>
        <end position="424"/>
    </location>
</feature>
<gene>
    <name evidence="11" type="ORF">A1O3_06081</name>
</gene>
<dbReference type="OrthoDB" id="6612291at2759"/>
<dbReference type="AlphaFoldDB" id="W9XPV6"/>
<comment type="caution">
    <text evidence="11">The sequence shown here is derived from an EMBL/GenBank/DDBJ whole genome shotgun (WGS) entry which is preliminary data.</text>
</comment>
<feature type="transmembrane region" description="Helical" evidence="8">
    <location>
        <begin position="152"/>
        <end position="171"/>
    </location>
</feature>
<evidence type="ECO:0000256" key="3">
    <source>
        <dbReference type="ARBA" id="ARBA00022448"/>
    </source>
</evidence>
<keyword evidence="9" id="KW-0732">Signal</keyword>
<dbReference type="GeneID" id="19170191"/>
<feature type="transmembrane region" description="Helical" evidence="8">
    <location>
        <begin position="63"/>
        <end position="82"/>
    </location>
</feature>
<protein>
    <recommendedName>
        <fullName evidence="10">Major facilitator superfamily (MFS) profile domain-containing protein</fullName>
    </recommendedName>
</protein>
<keyword evidence="6 8" id="KW-0472">Membrane</keyword>
<dbReference type="InterPro" id="IPR036259">
    <property type="entry name" value="MFS_trans_sf"/>
</dbReference>
<dbReference type="PANTHER" id="PTHR48022:SF10">
    <property type="entry name" value="MAJOR FACILITATOR SUPERFAMILY (MFS) PROFILE DOMAIN-CONTAINING PROTEIN"/>
    <property type="match status" value="1"/>
</dbReference>
<evidence type="ECO:0000313" key="12">
    <source>
        <dbReference type="Proteomes" id="UP000019478"/>
    </source>
</evidence>
<dbReference type="InterPro" id="IPR050360">
    <property type="entry name" value="MFS_Sugar_Transporters"/>
</dbReference>
<evidence type="ECO:0000256" key="6">
    <source>
        <dbReference type="ARBA" id="ARBA00023136"/>
    </source>
</evidence>
<comment type="subcellular location">
    <subcellularLocation>
        <location evidence="1">Membrane</location>
        <topology evidence="1">Multi-pass membrane protein</topology>
    </subcellularLocation>
</comment>
<evidence type="ECO:0000256" key="7">
    <source>
        <dbReference type="RuleBase" id="RU003346"/>
    </source>
</evidence>
<dbReference type="PROSITE" id="PS00216">
    <property type="entry name" value="SUGAR_TRANSPORT_1"/>
    <property type="match status" value="1"/>
</dbReference>
<reference evidence="11 12" key="1">
    <citation type="submission" date="2013-03" db="EMBL/GenBank/DDBJ databases">
        <title>The Genome Sequence of Capronia epimyces CBS 606.96.</title>
        <authorList>
            <consortium name="The Broad Institute Genomics Platform"/>
            <person name="Cuomo C."/>
            <person name="de Hoog S."/>
            <person name="Gorbushina A."/>
            <person name="Walker B."/>
            <person name="Young S.K."/>
            <person name="Zeng Q."/>
            <person name="Gargeya S."/>
            <person name="Fitzgerald M."/>
            <person name="Haas B."/>
            <person name="Abouelleil A."/>
            <person name="Allen A.W."/>
            <person name="Alvarado L."/>
            <person name="Arachchi H.M."/>
            <person name="Berlin A.M."/>
            <person name="Chapman S.B."/>
            <person name="Gainer-Dewar J."/>
            <person name="Goldberg J."/>
            <person name="Griggs A."/>
            <person name="Gujja S."/>
            <person name="Hansen M."/>
            <person name="Howarth C."/>
            <person name="Imamovic A."/>
            <person name="Ireland A."/>
            <person name="Larimer J."/>
            <person name="McCowan C."/>
            <person name="Murphy C."/>
            <person name="Pearson M."/>
            <person name="Poon T.W."/>
            <person name="Priest M."/>
            <person name="Roberts A."/>
            <person name="Saif S."/>
            <person name="Shea T."/>
            <person name="Sisk P."/>
            <person name="Sykes S."/>
            <person name="Wortman J."/>
            <person name="Nusbaum C."/>
            <person name="Birren B."/>
        </authorList>
    </citation>
    <scope>NUCLEOTIDE SEQUENCE [LARGE SCALE GENOMIC DNA]</scope>
    <source>
        <strain evidence="11 12">CBS 606.96</strain>
    </source>
</reference>
<dbReference type="EMBL" id="AMGY01000005">
    <property type="protein sequence ID" value="EXJ82268.1"/>
    <property type="molecule type" value="Genomic_DNA"/>
</dbReference>
<keyword evidence="3 7" id="KW-0813">Transport</keyword>
<dbReference type="PROSITE" id="PS50850">
    <property type="entry name" value="MFS"/>
    <property type="match status" value="1"/>
</dbReference>
<proteinExistence type="inferred from homology"/>
<keyword evidence="5 8" id="KW-1133">Transmembrane helix</keyword>
<dbReference type="InterPro" id="IPR020846">
    <property type="entry name" value="MFS_dom"/>
</dbReference>
<dbReference type="NCBIfam" id="TIGR00879">
    <property type="entry name" value="SP"/>
    <property type="match status" value="1"/>
</dbReference>
<name>W9XPV6_9EURO</name>
<evidence type="ECO:0000256" key="9">
    <source>
        <dbReference type="SAM" id="SignalP"/>
    </source>
</evidence>
<accession>W9XPV6</accession>
<dbReference type="RefSeq" id="XP_007734391.1">
    <property type="nucleotide sequence ID" value="XM_007736201.1"/>
</dbReference>
<keyword evidence="4 8" id="KW-0812">Transmembrane</keyword>
<dbReference type="Proteomes" id="UP000019478">
    <property type="component" value="Unassembled WGS sequence"/>
</dbReference>
<evidence type="ECO:0000256" key="4">
    <source>
        <dbReference type="ARBA" id="ARBA00022692"/>
    </source>
</evidence>
<feature type="transmembrane region" description="Helical" evidence="8">
    <location>
        <begin position="364"/>
        <end position="388"/>
    </location>
</feature>
<dbReference type="Pfam" id="PF00083">
    <property type="entry name" value="Sugar_tr"/>
    <property type="match status" value="1"/>
</dbReference>
<dbReference type="STRING" id="1182542.W9XPV6"/>
<organism evidence="11 12">
    <name type="scientific">Capronia epimyces CBS 606.96</name>
    <dbReference type="NCBI Taxonomy" id="1182542"/>
    <lineage>
        <taxon>Eukaryota</taxon>
        <taxon>Fungi</taxon>
        <taxon>Dikarya</taxon>
        <taxon>Ascomycota</taxon>
        <taxon>Pezizomycotina</taxon>
        <taxon>Eurotiomycetes</taxon>
        <taxon>Chaetothyriomycetidae</taxon>
        <taxon>Chaetothyriales</taxon>
        <taxon>Herpotrichiellaceae</taxon>
        <taxon>Capronia</taxon>
    </lineage>
</organism>
<dbReference type="eggNOG" id="KOG0254">
    <property type="taxonomic scope" value="Eukaryota"/>
</dbReference>
<dbReference type="SUPFAM" id="SSF103473">
    <property type="entry name" value="MFS general substrate transporter"/>
    <property type="match status" value="1"/>
</dbReference>
<dbReference type="GO" id="GO:0005351">
    <property type="term" value="F:carbohydrate:proton symporter activity"/>
    <property type="evidence" value="ECO:0007669"/>
    <property type="project" value="TreeGrafter"/>
</dbReference>
<comment type="similarity">
    <text evidence="2 7">Belongs to the major facilitator superfamily. Sugar transporter (TC 2.A.1.1) family.</text>
</comment>
<feature type="transmembrane region" description="Helical" evidence="8">
    <location>
        <begin position="119"/>
        <end position="140"/>
    </location>
</feature>
<evidence type="ECO:0000259" key="10">
    <source>
        <dbReference type="PROSITE" id="PS50850"/>
    </source>
</evidence>
<dbReference type="PANTHER" id="PTHR48022">
    <property type="entry name" value="PLASTIDIC GLUCOSE TRANSPORTER 4"/>
    <property type="match status" value="1"/>
</dbReference>
<dbReference type="InterPro" id="IPR003663">
    <property type="entry name" value="Sugar/inositol_transpt"/>
</dbReference>
<dbReference type="GO" id="GO:0016020">
    <property type="term" value="C:membrane"/>
    <property type="evidence" value="ECO:0007669"/>
    <property type="project" value="UniProtKB-SubCell"/>
</dbReference>
<feature type="transmembrane region" description="Helical" evidence="8">
    <location>
        <begin position="333"/>
        <end position="352"/>
    </location>
</feature>
<dbReference type="Gene3D" id="1.20.1250.20">
    <property type="entry name" value="MFS general substrate transporter like domains"/>
    <property type="match status" value="1"/>
</dbReference>
<feature type="chain" id="PRO_5004934298" description="Major facilitator superfamily (MFS) profile domain-containing protein" evidence="9">
    <location>
        <begin position="30"/>
        <end position="514"/>
    </location>
</feature>
<evidence type="ECO:0000256" key="1">
    <source>
        <dbReference type="ARBA" id="ARBA00004141"/>
    </source>
</evidence>
<feature type="domain" description="Major facilitator superfamily (MFS) profile" evidence="10">
    <location>
        <begin position="17"/>
        <end position="458"/>
    </location>
</feature>
<dbReference type="InterPro" id="IPR005829">
    <property type="entry name" value="Sugar_transporter_CS"/>
</dbReference>
<sequence>MTIFSPLQYFNRPLALGCLLIALSSTNYGFDNQAFATTQAMPPFTRRFGKLNHATGKYALEPYWLSLFNSLNYIGFAAGVLIGTEISSRFGRRWCMFCMSCYALVTATIAVTSQHREQIMAARILNYIYVGMELAVVPVYQSEIVPAPARSLIVGTYQLSIGLGGLVINSVCRGTSTLSDDRAWRIPLGLFYIIPTVILSLIFLVPESPRWLLLHGHEEEAKNNLEKLRAGAFTQEAIETEFQELKYGLAVEQEKGRYIELFQGTNLMRTVLVIMMNVFQQATGQAFASQYGAIFISRLGTVNPFSMGLINAGIGLVALAFVLLISDRIGRRPLLFIGGLTQVAGLMTMGGLGTRHPTGRGTSIGIVSMMTIMSVGFTIGWAPMTYVVSTELPALRLKDLTMRVGFGFNVLFNFAVSFSVPYLIYPQYAGLESKVGFIFGSIAVLSVVFTYFCVPECKGKTLEQVDYLFQHKVPLRNFKDYDFGGIVLAGDGDEEKAAVKGLATNLRPIDAERQ</sequence>
<feature type="transmembrane region" description="Helical" evidence="8">
    <location>
        <begin position="436"/>
        <end position="454"/>
    </location>
</feature>